<evidence type="ECO:0000313" key="3">
    <source>
        <dbReference type="Proteomes" id="UP001202827"/>
    </source>
</evidence>
<organism evidence="2 3">
    <name type="scientific">Neorhizobium turbinariae</name>
    <dbReference type="NCBI Taxonomy" id="2937795"/>
    <lineage>
        <taxon>Bacteria</taxon>
        <taxon>Pseudomonadati</taxon>
        <taxon>Pseudomonadota</taxon>
        <taxon>Alphaproteobacteria</taxon>
        <taxon>Hyphomicrobiales</taxon>
        <taxon>Rhizobiaceae</taxon>
        <taxon>Rhizobium/Agrobacterium group</taxon>
        <taxon>Neorhizobium</taxon>
    </lineage>
</organism>
<dbReference type="EMBL" id="JALPRY010000019">
    <property type="protein sequence ID" value="MCK8781724.1"/>
    <property type="molecule type" value="Genomic_DNA"/>
</dbReference>
<evidence type="ECO:0000313" key="2">
    <source>
        <dbReference type="EMBL" id="MCK8781724.1"/>
    </source>
</evidence>
<name>A0ABT0IV16_9HYPH</name>
<evidence type="ECO:0000256" key="1">
    <source>
        <dbReference type="SAM" id="SignalP"/>
    </source>
</evidence>
<dbReference type="RefSeq" id="WP_248684146.1">
    <property type="nucleotide sequence ID" value="NZ_JALPRY010000019.1"/>
</dbReference>
<evidence type="ECO:0008006" key="4">
    <source>
        <dbReference type="Google" id="ProtNLM"/>
    </source>
</evidence>
<reference evidence="2 3" key="1">
    <citation type="submission" date="2022-04" db="EMBL/GenBank/DDBJ databases">
        <title>Rhizobium coralii sp. nov., isolated from coral Turbinaria peltata.</title>
        <authorList>
            <person name="Sun H."/>
        </authorList>
    </citation>
    <scope>NUCLEOTIDE SEQUENCE [LARGE SCALE GENOMIC DNA]</scope>
    <source>
        <strain evidence="2 3">NTR19</strain>
    </source>
</reference>
<feature type="chain" id="PRO_5046584571" description="DUF680 domain-containing protein" evidence="1">
    <location>
        <begin position="22"/>
        <end position="82"/>
    </location>
</feature>
<feature type="signal peptide" evidence="1">
    <location>
        <begin position="1"/>
        <end position="21"/>
    </location>
</feature>
<gene>
    <name evidence="2" type="ORF">M0654_17220</name>
</gene>
<dbReference type="Proteomes" id="UP001202827">
    <property type="component" value="Unassembled WGS sequence"/>
</dbReference>
<proteinExistence type="predicted"/>
<keyword evidence="1" id="KW-0732">Signal</keyword>
<protein>
    <recommendedName>
        <fullName evidence="4">DUF680 domain-containing protein</fullName>
    </recommendedName>
</protein>
<sequence length="82" mass="8456">MTKITSAIAATLVASASFATAALAEGNYYEGPSASFSEQATQKHPVARSSVSYGYAGSAAAQSQERTVINSGDYYDGANRPN</sequence>
<accession>A0ABT0IV16</accession>
<keyword evidence="3" id="KW-1185">Reference proteome</keyword>
<comment type="caution">
    <text evidence="2">The sequence shown here is derived from an EMBL/GenBank/DDBJ whole genome shotgun (WGS) entry which is preliminary data.</text>
</comment>